<feature type="chain" id="PRO_5045398406" evidence="1">
    <location>
        <begin position="23"/>
        <end position="147"/>
    </location>
</feature>
<dbReference type="Proteomes" id="UP001396334">
    <property type="component" value="Unassembled WGS sequence"/>
</dbReference>
<sequence length="147" mass="16024">MSRIDFVVFSLALILSVQLVVSQSPAEKETEAVKYANKKENEKVTSDEVKMDVNAELKDAAAKGLVKDAGENLDPAASPQQDGEFLLKMFMQALTKMADEGKLDPKVLKKKLFPGGSDKMDPKTKLEVIQALKEAIAETQKVERGGA</sequence>
<accession>A0ABR2SL41</accession>
<reference evidence="2 3" key="1">
    <citation type="journal article" date="2024" name="G3 (Bethesda)">
        <title>Genome assembly of Hibiscus sabdariffa L. provides insights into metabolisms of medicinal natural products.</title>
        <authorList>
            <person name="Kim T."/>
        </authorList>
    </citation>
    <scope>NUCLEOTIDE SEQUENCE [LARGE SCALE GENOMIC DNA]</scope>
    <source>
        <strain evidence="2">TK-2024</strain>
        <tissue evidence="2">Old leaves</tissue>
    </source>
</reference>
<proteinExistence type="predicted"/>
<gene>
    <name evidence="2" type="ORF">V6N11_038801</name>
</gene>
<keyword evidence="1" id="KW-0732">Signal</keyword>
<evidence type="ECO:0000313" key="3">
    <source>
        <dbReference type="Proteomes" id="UP001396334"/>
    </source>
</evidence>
<evidence type="ECO:0000313" key="2">
    <source>
        <dbReference type="EMBL" id="KAK9025948.1"/>
    </source>
</evidence>
<evidence type="ECO:0000256" key="1">
    <source>
        <dbReference type="SAM" id="SignalP"/>
    </source>
</evidence>
<protein>
    <submittedName>
        <fullName evidence="2">Uncharacterized protein</fullName>
    </submittedName>
</protein>
<dbReference type="EMBL" id="JBBPBN010000013">
    <property type="protein sequence ID" value="KAK9025948.1"/>
    <property type="molecule type" value="Genomic_DNA"/>
</dbReference>
<feature type="signal peptide" evidence="1">
    <location>
        <begin position="1"/>
        <end position="22"/>
    </location>
</feature>
<comment type="caution">
    <text evidence="2">The sequence shown here is derived from an EMBL/GenBank/DDBJ whole genome shotgun (WGS) entry which is preliminary data.</text>
</comment>
<name>A0ABR2SL41_9ROSI</name>
<organism evidence="2 3">
    <name type="scientific">Hibiscus sabdariffa</name>
    <name type="common">roselle</name>
    <dbReference type="NCBI Taxonomy" id="183260"/>
    <lineage>
        <taxon>Eukaryota</taxon>
        <taxon>Viridiplantae</taxon>
        <taxon>Streptophyta</taxon>
        <taxon>Embryophyta</taxon>
        <taxon>Tracheophyta</taxon>
        <taxon>Spermatophyta</taxon>
        <taxon>Magnoliopsida</taxon>
        <taxon>eudicotyledons</taxon>
        <taxon>Gunneridae</taxon>
        <taxon>Pentapetalae</taxon>
        <taxon>rosids</taxon>
        <taxon>malvids</taxon>
        <taxon>Malvales</taxon>
        <taxon>Malvaceae</taxon>
        <taxon>Malvoideae</taxon>
        <taxon>Hibiscus</taxon>
    </lineage>
</organism>
<keyword evidence="3" id="KW-1185">Reference proteome</keyword>